<dbReference type="EMBL" id="CBTK010000286">
    <property type="protein sequence ID" value="CDH46975.1"/>
    <property type="molecule type" value="Genomic_DNA"/>
</dbReference>
<keyword evidence="2" id="KW-1185">Reference proteome</keyword>
<evidence type="ECO:0000313" key="1">
    <source>
        <dbReference type="EMBL" id="CDH46975.1"/>
    </source>
</evidence>
<reference evidence="1 2" key="1">
    <citation type="journal article" date="2014" name="ISME J.">
        <title>Candidatus Competibacter-lineage genomes retrieved from metagenomes reveal functional metabolic diversity.</title>
        <authorList>
            <person name="McIlroy S.J."/>
            <person name="Albertsen M."/>
            <person name="Andresen E.K."/>
            <person name="Saunders A.M."/>
            <person name="Kristiansen R."/>
            <person name="Stokholm-Bjerregaard M."/>
            <person name="Nielsen K.L."/>
            <person name="Nielsen P.H."/>
        </authorList>
    </citation>
    <scope>NUCLEOTIDE SEQUENCE [LARGE SCALE GENOMIC DNA]</scope>
    <source>
        <strain evidence="1 2">Run_B_J11</strain>
    </source>
</reference>
<dbReference type="Proteomes" id="UP000019184">
    <property type="component" value="Unassembled WGS sequence"/>
</dbReference>
<dbReference type="AlphaFoldDB" id="A0A7U7GEM3"/>
<name>A0A7U7GEM3_9GAMM</name>
<evidence type="ECO:0000313" key="2">
    <source>
        <dbReference type="Proteomes" id="UP000019184"/>
    </source>
</evidence>
<sequence length="87" mass="9664">MTTEILDRIRARGVPSIPSATVLANGRRAQLATFPPELREAMKVAAKRHAWTPETWMIQVALIADCRHAGRCSDDDLVLAYQNPPPE</sequence>
<proteinExistence type="predicted"/>
<protein>
    <submittedName>
        <fullName evidence="1">Uncharacterized protein</fullName>
    </submittedName>
</protein>
<dbReference type="RefSeq" id="WP_034435687.1">
    <property type="nucleotide sequence ID" value="NZ_CBTK010000286.1"/>
</dbReference>
<gene>
    <name evidence="1" type="ORF">BN874_690025</name>
</gene>
<comment type="caution">
    <text evidence="1">The sequence shown here is derived from an EMBL/GenBank/DDBJ whole genome shotgun (WGS) entry which is preliminary data.</text>
</comment>
<accession>A0A7U7GEM3</accession>
<organism evidence="1 2">
    <name type="scientific">Candidatus Contendobacter odensis Run_B_J11</name>
    <dbReference type="NCBI Taxonomy" id="1400861"/>
    <lineage>
        <taxon>Bacteria</taxon>
        <taxon>Pseudomonadati</taxon>
        <taxon>Pseudomonadota</taxon>
        <taxon>Gammaproteobacteria</taxon>
        <taxon>Candidatus Competibacteraceae</taxon>
        <taxon>Candidatus Contendibacter</taxon>
    </lineage>
</organism>